<gene>
    <name evidence="1" type="ORF">Fmac_015086</name>
</gene>
<dbReference type="Proteomes" id="UP001603857">
    <property type="component" value="Unassembled WGS sequence"/>
</dbReference>
<sequence>MVLSLIQSDTIIQLKSTLWKEHLEGLSERVADIKTRAHTMKCLSTMSEAVGPGFIFERSFGLNFLGFNSSPILQDYNKNIVMATRIPIGNVAAAMRQAIEKSSKGILAYVLKCLGDNKKHMKECALNDLDAWIVVAHLDKMVPYIAIALVDSKLSVEGHKDLFDWLSRKLYGLSSFVEATQLLKFAFSAMTVRSDYSTFWSFVVYEIYRIICNASYS</sequence>
<dbReference type="EMBL" id="JBGMDY010000005">
    <property type="protein sequence ID" value="KAL2333873.1"/>
    <property type="molecule type" value="Genomic_DNA"/>
</dbReference>
<accession>A0ABD1MEC5</accession>
<keyword evidence="2" id="KW-1185">Reference proteome</keyword>
<dbReference type="PANTHER" id="PTHR12609">
    <property type="entry name" value="MICROTUBULE ASSOCIATED PROTEIN XMAP215"/>
    <property type="match status" value="1"/>
</dbReference>
<dbReference type="Gene3D" id="1.25.10.10">
    <property type="entry name" value="Leucine-rich Repeat Variant"/>
    <property type="match status" value="1"/>
</dbReference>
<organism evidence="1 2">
    <name type="scientific">Flemingia macrophylla</name>
    <dbReference type="NCBI Taxonomy" id="520843"/>
    <lineage>
        <taxon>Eukaryota</taxon>
        <taxon>Viridiplantae</taxon>
        <taxon>Streptophyta</taxon>
        <taxon>Embryophyta</taxon>
        <taxon>Tracheophyta</taxon>
        <taxon>Spermatophyta</taxon>
        <taxon>Magnoliopsida</taxon>
        <taxon>eudicotyledons</taxon>
        <taxon>Gunneridae</taxon>
        <taxon>Pentapetalae</taxon>
        <taxon>rosids</taxon>
        <taxon>fabids</taxon>
        <taxon>Fabales</taxon>
        <taxon>Fabaceae</taxon>
        <taxon>Papilionoideae</taxon>
        <taxon>50 kb inversion clade</taxon>
        <taxon>NPAAA clade</taxon>
        <taxon>indigoferoid/millettioid clade</taxon>
        <taxon>Phaseoleae</taxon>
        <taxon>Flemingia</taxon>
    </lineage>
</organism>
<dbReference type="InterPro" id="IPR045110">
    <property type="entry name" value="XMAP215"/>
</dbReference>
<protein>
    <submittedName>
        <fullName evidence="1">Uncharacterized protein</fullName>
    </submittedName>
</protein>
<evidence type="ECO:0000313" key="1">
    <source>
        <dbReference type="EMBL" id="KAL2333873.1"/>
    </source>
</evidence>
<name>A0ABD1MEC5_9FABA</name>
<dbReference type="AlphaFoldDB" id="A0ABD1MEC5"/>
<comment type="caution">
    <text evidence="1">The sequence shown here is derived from an EMBL/GenBank/DDBJ whole genome shotgun (WGS) entry which is preliminary data.</text>
</comment>
<dbReference type="InterPro" id="IPR011989">
    <property type="entry name" value="ARM-like"/>
</dbReference>
<proteinExistence type="predicted"/>
<evidence type="ECO:0000313" key="2">
    <source>
        <dbReference type="Proteomes" id="UP001603857"/>
    </source>
</evidence>
<reference evidence="1 2" key="1">
    <citation type="submission" date="2024-08" db="EMBL/GenBank/DDBJ databases">
        <title>Insights into the chromosomal genome structure of Flemingia macrophylla.</title>
        <authorList>
            <person name="Ding Y."/>
            <person name="Zhao Y."/>
            <person name="Bi W."/>
            <person name="Wu M."/>
            <person name="Zhao G."/>
            <person name="Gong Y."/>
            <person name="Li W."/>
            <person name="Zhang P."/>
        </authorList>
    </citation>
    <scope>NUCLEOTIDE SEQUENCE [LARGE SCALE GENOMIC DNA]</scope>
    <source>
        <strain evidence="1">DYQJB</strain>
        <tissue evidence="1">Leaf</tissue>
    </source>
</reference>